<evidence type="ECO:0000256" key="2">
    <source>
        <dbReference type="ARBA" id="ARBA00022676"/>
    </source>
</evidence>
<dbReference type="KEGG" id="puo:RZN69_19485"/>
<dbReference type="PANTHER" id="PTHR20961:SF38">
    <property type="entry name" value="PROTEIN O-LINKED-MANNOSE BETA-1,4-N-ACETYLGLUCOSAMINYLTRANSFERASE 2"/>
    <property type="match status" value="1"/>
</dbReference>
<accession>A0AAQ3L8X8</accession>
<organism evidence="9 10">
    <name type="scientific">Rubellicoccus peritrichatus</name>
    <dbReference type="NCBI Taxonomy" id="3080537"/>
    <lineage>
        <taxon>Bacteria</taxon>
        <taxon>Pseudomonadati</taxon>
        <taxon>Verrucomicrobiota</taxon>
        <taxon>Opitutia</taxon>
        <taxon>Puniceicoccales</taxon>
        <taxon>Cerasicoccaceae</taxon>
        <taxon>Rubellicoccus</taxon>
    </lineage>
</organism>
<evidence type="ECO:0000256" key="1">
    <source>
        <dbReference type="ARBA" id="ARBA00004167"/>
    </source>
</evidence>
<evidence type="ECO:0000256" key="7">
    <source>
        <dbReference type="ARBA" id="ARBA00023180"/>
    </source>
</evidence>
<evidence type="ECO:0000313" key="9">
    <source>
        <dbReference type="EMBL" id="WOO40812.1"/>
    </source>
</evidence>
<keyword evidence="7" id="KW-0325">Glycoprotein</keyword>
<sequence length="338" mass="39488">MDIKRTLPANYRKEDEALFREHLSYALPQTGPIHFHNTLASGMSYLVQGIRLLPESFPDTLESSEWKWEWNAHAKIGTRIRTLLNIWRHRTGKSISEPAIWFTDTWSLSYYFWFIETLPRLCSVESLWRKGNPVFLPERFLDVEFVRDSIERFNIPRLETIPATQSLLFKDLVIPKRTAGIHHTHPTYLTRAAEILRGENPPQPKRKIHISRKKARMRKFVNQEEVDAVFDKFDYETVNMEDLSWNEQAQLMIEARVLASIHGAGLANMVLMQPGSLVLEMRMKGPFNSSYFNMASACKHPYFYMTCEPAHEGVHEQQNDFIIDINELGKTLEQIESY</sequence>
<dbReference type="GO" id="GO:0097363">
    <property type="term" value="F:protein O-acetylglucosaminyltransferase activity"/>
    <property type="evidence" value="ECO:0007669"/>
    <property type="project" value="TreeGrafter"/>
</dbReference>
<dbReference type="InterPro" id="IPR007657">
    <property type="entry name" value="Glycosyltransferase_61"/>
</dbReference>
<keyword evidence="2 9" id="KW-0328">Glycosyltransferase</keyword>
<dbReference type="GO" id="GO:0016020">
    <property type="term" value="C:membrane"/>
    <property type="evidence" value="ECO:0007669"/>
    <property type="project" value="UniProtKB-SubCell"/>
</dbReference>
<dbReference type="AlphaFoldDB" id="A0AAQ3L8X8"/>
<evidence type="ECO:0000259" key="8">
    <source>
        <dbReference type="Pfam" id="PF04577"/>
    </source>
</evidence>
<dbReference type="PANTHER" id="PTHR20961">
    <property type="entry name" value="GLYCOSYLTRANSFERASE"/>
    <property type="match status" value="1"/>
</dbReference>
<keyword evidence="6" id="KW-0472">Membrane</keyword>
<evidence type="ECO:0000313" key="10">
    <source>
        <dbReference type="Proteomes" id="UP001304300"/>
    </source>
</evidence>
<dbReference type="GO" id="GO:0035269">
    <property type="term" value="P:protein O-linked glycosylation via mannose"/>
    <property type="evidence" value="ECO:0007669"/>
    <property type="project" value="TreeGrafter"/>
</dbReference>
<evidence type="ECO:0000256" key="4">
    <source>
        <dbReference type="ARBA" id="ARBA00022692"/>
    </source>
</evidence>
<dbReference type="Pfam" id="PF04577">
    <property type="entry name" value="Glyco_transf_61"/>
    <property type="match status" value="1"/>
</dbReference>
<dbReference type="InterPro" id="IPR049625">
    <property type="entry name" value="Glyco_transf_61_cat"/>
</dbReference>
<dbReference type="Proteomes" id="UP001304300">
    <property type="component" value="Chromosome"/>
</dbReference>
<keyword evidence="4" id="KW-0812">Transmembrane</keyword>
<name>A0AAQ3L8X8_9BACT</name>
<reference evidence="9 10" key="1">
    <citation type="submission" date="2023-10" db="EMBL/GenBank/DDBJ databases">
        <title>Rubellicoccus peritrichatus gen. nov., sp. nov., isolated from an algae of coral reef tank.</title>
        <authorList>
            <person name="Luo J."/>
        </authorList>
    </citation>
    <scope>NUCLEOTIDE SEQUENCE [LARGE SCALE GENOMIC DNA]</scope>
    <source>
        <strain evidence="9 10">CR14</strain>
    </source>
</reference>
<gene>
    <name evidence="9" type="ORF">RZN69_19485</name>
</gene>
<feature type="domain" description="Glycosyltransferase 61 catalytic" evidence="8">
    <location>
        <begin position="110"/>
        <end position="278"/>
    </location>
</feature>
<dbReference type="EMBL" id="CP136920">
    <property type="protein sequence ID" value="WOO40812.1"/>
    <property type="molecule type" value="Genomic_DNA"/>
</dbReference>
<protein>
    <submittedName>
        <fullName evidence="9">Glycosyltransferase family 61 protein</fullName>
        <ecNumber evidence="9">2.4.-.-</ecNumber>
    </submittedName>
</protein>
<keyword evidence="5" id="KW-1133">Transmembrane helix</keyword>
<evidence type="ECO:0000256" key="6">
    <source>
        <dbReference type="ARBA" id="ARBA00023136"/>
    </source>
</evidence>
<comment type="subcellular location">
    <subcellularLocation>
        <location evidence="1">Membrane</location>
        <topology evidence="1">Single-pass membrane protein</topology>
    </subcellularLocation>
</comment>
<dbReference type="RefSeq" id="WP_317833018.1">
    <property type="nucleotide sequence ID" value="NZ_CP136920.1"/>
</dbReference>
<keyword evidence="10" id="KW-1185">Reference proteome</keyword>
<evidence type="ECO:0000256" key="3">
    <source>
        <dbReference type="ARBA" id="ARBA00022679"/>
    </source>
</evidence>
<keyword evidence="3 9" id="KW-0808">Transferase</keyword>
<proteinExistence type="predicted"/>
<dbReference type="EC" id="2.4.-.-" evidence="9"/>
<evidence type="ECO:0000256" key="5">
    <source>
        <dbReference type="ARBA" id="ARBA00022989"/>
    </source>
</evidence>